<dbReference type="InterPro" id="IPR007835">
    <property type="entry name" value="MOFRL"/>
</dbReference>
<dbReference type="SUPFAM" id="SSF82544">
    <property type="entry name" value="GckA/TtuD-like"/>
    <property type="match status" value="1"/>
</dbReference>
<sequence>MRPDHPEFSPGNREYPAGKVTLTPFTVDRSPIRETVRRILNAALKAVDPAQAVQRFVHRTEGCLTVHSASWNLSTFRRVRLLAIGKAAEPMAQATAEILGEYLHDGLMIVKSGSRSDQPISPKIACLESSHPIPDERSVQTGERICEFLRESTSEDFYFILLSGGASALATLPAQGVSLTDIQYLTQLLLRCGADIRQINTLRKHLDRLKGGGIARLLYPAQAVCLVLSDVLGDPLDVIASGPAVADPSTYANAWEILRQYDLEREIPESVRQILRNGMNGHLPETPKPGDALFEKVFTTVIGSNRIAAEAARQQAQEEGFHTAILTTFLQGEASVAGQFLAAIAREEVLHQSPLPLPACLICGGETTVTVKGEGKGGRNQELALGAVEGMDGLSALLVTLATDGGDGPTDAAGAVVSGETLSRARALGMSPADYLKRNDAYTFFEALGDLIKTGPTRTNVNDLAFVFVWKD</sequence>
<name>E8MZK1_ANATU</name>
<accession>E8MZK1</accession>
<dbReference type="Pfam" id="PF13660">
    <property type="entry name" value="DUF4147"/>
    <property type="match status" value="1"/>
</dbReference>
<dbReference type="InterPro" id="IPR025286">
    <property type="entry name" value="MOFRL_assoc_dom"/>
</dbReference>
<evidence type="ECO:0000313" key="3">
    <source>
        <dbReference type="EMBL" id="BAJ64549.1"/>
    </source>
</evidence>
<gene>
    <name evidence="3" type="ordered locus">ANT_25230</name>
</gene>
<dbReference type="GO" id="GO:0005737">
    <property type="term" value="C:cytoplasm"/>
    <property type="evidence" value="ECO:0007669"/>
    <property type="project" value="TreeGrafter"/>
</dbReference>
<feature type="domain" description="MOFRL-associated" evidence="2">
    <location>
        <begin position="36"/>
        <end position="275"/>
    </location>
</feature>
<dbReference type="KEGG" id="atm:ANT_25230"/>
<dbReference type="Pfam" id="PF05161">
    <property type="entry name" value="MOFRL"/>
    <property type="match status" value="1"/>
</dbReference>
<feature type="domain" description="MOFRL" evidence="1">
    <location>
        <begin position="359"/>
        <end position="463"/>
    </location>
</feature>
<dbReference type="EMBL" id="AP012029">
    <property type="protein sequence ID" value="BAJ64549.1"/>
    <property type="molecule type" value="Genomic_DNA"/>
</dbReference>
<dbReference type="OrthoDB" id="9766552at2"/>
<dbReference type="PANTHER" id="PTHR12227:SF0">
    <property type="entry name" value="GLYCERATE KINASE"/>
    <property type="match status" value="1"/>
</dbReference>
<dbReference type="InterPro" id="IPR037035">
    <property type="entry name" value="GK-like_C_sf"/>
</dbReference>
<dbReference type="STRING" id="926569.ANT_25230"/>
<dbReference type="eggNOG" id="COG2379">
    <property type="taxonomic scope" value="Bacteria"/>
</dbReference>
<organism evidence="3 4">
    <name type="scientific">Anaerolinea thermophila (strain DSM 14523 / JCM 11388 / NBRC 100420 / UNI-1)</name>
    <dbReference type="NCBI Taxonomy" id="926569"/>
    <lineage>
        <taxon>Bacteria</taxon>
        <taxon>Bacillati</taxon>
        <taxon>Chloroflexota</taxon>
        <taxon>Anaerolineae</taxon>
        <taxon>Anaerolineales</taxon>
        <taxon>Anaerolineaceae</taxon>
        <taxon>Anaerolinea</taxon>
    </lineage>
</organism>
<dbReference type="InParanoid" id="E8MZK1"/>
<dbReference type="InterPro" id="IPR039760">
    <property type="entry name" value="MOFRL_protein"/>
</dbReference>
<dbReference type="AlphaFoldDB" id="E8MZK1"/>
<dbReference type="Gene3D" id="3.40.50.10180">
    <property type="entry name" value="Glycerate kinase, MOFRL-like N-terminal domain"/>
    <property type="match status" value="1"/>
</dbReference>
<protein>
    <submittedName>
        <fullName evidence="3">Glycerate kinase</fullName>
    </submittedName>
</protein>
<dbReference type="PANTHER" id="PTHR12227">
    <property type="entry name" value="GLYCERATE KINASE"/>
    <property type="match status" value="1"/>
</dbReference>
<proteinExistence type="predicted"/>
<evidence type="ECO:0000259" key="2">
    <source>
        <dbReference type="Pfam" id="PF13660"/>
    </source>
</evidence>
<dbReference type="InterPro" id="IPR038614">
    <property type="entry name" value="GK_N_sf"/>
</dbReference>
<evidence type="ECO:0000313" key="4">
    <source>
        <dbReference type="Proteomes" id="UP000008922"/>
    </source>
</evidence>
<keyword evidence="3" id="KW-0418">Kinase</keyword>
<dbReference type="RefSeq" id="WP_013560904.1">
    <property type="nucleotide sequence ID" value="NC_014960.1"/>
</dbReference>
<dbReference type="GO" id="GO:0008887">
    <property type="term" value="F:glycerate kinase activity"/>
    <property type="evidence" value="ECO:0007669"/>
    <property type="project" value="InterPro"/>
</dbReference>
<evidence type="ECO:0000259" key="1">
    <source>
        <dbReference type="Pfam" id="PF05161"/>
    </source>
</evidence>
<dbReference type="Proteomes" id="UP000008922">
    <property type="component" value="Chromosome"/>
</dbReference>
<dbReference type="HOGENOM" id="CLU_032279_1_1_0"/>
<keyword evidence="3" id="KW-0808">Transferase</keyword>
<reference evidence="3 4" key="1">
    <citation type="submission" date="2010-12" db="EMBL/GenBank/DDBJ databases">
        <title>Whole genome sequence of Anaerolinea thermophila UNI-1.</title>
        <authorList>
            <person name="Narita-Yamada S."/>
            <person name="Kishi E."/>
            <person name="Watanabe Y."/>
            <person name="Takasaki K."/>
            <person name="Ankai A."/>
            <person name="Oguchi A."/>
            <person name="Fukui S."/>
            <person name="Takahashi M."/>
            <person name="Yashiro I."/>
            <person name="Hosoyama A."/>
            <person name="Sekiguchi Y."/>
            <person name="Hanada S."/>
            <person name="Fujita N."/>
        </authorList>
    </citation>
    <scope>NUCLEOTIDE SEQUENCE [LARGE SCALE GENOMIC DNA]</scope>
    <source>
        <strain evidence="4">DSM 14523 / JCM 11388 / NBRC 100420 / UNI-1</strain>
    </source>
</reference>
<keyword evidence="4" id="KW-1185">Reference proteome</keyword>
<dbReference type="Gene3D" id="3.40.1480.10">
    <property type="entry name" value="MOFRL domain"/>
    <property type="match status" value="1"/>
</dbReference>